<dbReference type="GO" id="GO:0005737">
    <property type="term" value="C:cytoplasm"/>
    <property type="evidence" value="ECO:0007669"/>
    <property type="project" value="TreeGrafter"/>
</dbReference>
<dbReference type="InterPro" id="IPR036291">
    <property type="entry name" value="NAD(P)-bd_dom_sf"/>
</dbReference>
<dbReference type="SUPFAM" id="SSF51735">
    <property type="entry name" value="NAD(P)-binding Rossmann-fold domains"/>
    <property type="match status" value="1"/>
</dbReference>
<evidence type="ECO:0000313" key="4">
    <source>
        <dbReference type="EMBL" id="KAJ8902429.1"/>
    </source>
</evidence>
<dbReference type="EMBL" id="JAMWBK010000009">
    <property type="protein sequence ID" value="KAJ8902429.1"/>
    <property type="molecule type" value="Genomic_DNA"/>
</dbReference>
<dbReference type="PANTHER" id="PTHR44229:SF4">
    <property type="entry name" value="15-HYDROXYPROSTAGLANDIN DEHYDROGENASE [NAD(+)]"/>
    <property type="match status" value="1"/>
</dbReference>
<dbReference type="Pfam" id="PF00106">
    <property type="entry name" value="adh_short"/>
    <property type="match status" value="1"/>
</dbReference>
<evidence type="ECO:0000313" key="5">
    <source>
        <dbReference type="Proteomes" id="UP001157974"/>
    </source>
</evidence>
<dbReference type="PANTHER" id="PTHR44229">
    <property type="entry name" value="15-HYDROXYPROSTAGLANDIN DEHYDROGENASE [NAD(+)]"/>
    <property type="match status" value="1"/>
</dbReference>
<dbReference type="PROSITE" id="PS00061">
    <property type="entry name" value="ADH_SHORT"/>
    <property type="match status" value="1"/>
</dbReference>
<dbReference type="Proteomes" id="UP001157974">
    <property type="component" value="Unassembled WGS sequence"/>
</dbReference>
<sequence>MESIEGAVVVVTGGAQGIGFATCEEVLARGGKVSILDLSEEKGLEALSNLCKSFDAERVLFLACDVSRRESVVKALEETRYHFGRLDVLVNNAGIGSGTPEMVMEVNFHSVVSGSEYGWEMRTRTNGPSVIINVASTAGLVPLEQAPIYTASKHAVVGYSRAIARKAKKDSVTVHCMCPAFTDTGLVRKLKDQLRKSTLEKVGIQEPSVVAEGIVRLMTTEEPLLVACTPENPFKVLNRNKPKL</sequence>
<keyword evidence="2" id="KW-0560">Oxidoreductase</keyword>
<keyword evidence="5" id="KW-1185">Reference proteome</keyword>
<accession>A0AAV8UJ06</accession>
<dbReference type="PRINTS" id="PR00080">
    <property type="entry name" value="SDRFAMILY"/>
</dbReference>
<evidence type="ECO:0008006" key="6">
    <source>
        <dbReference type="Google" id="ProtNLM"/>
    </source>
</evidence>
<reference evidence="4 5" key="1">
    <citation type="journal article" date="2023" name="Nat. Commun.">
        <title>Origin of minicircular mitochondrial genomes in red algae.</title>
        <authorList>
            <person name="Lee Y."/>
            <person name="Cho C.H."/>
            <person name="Lee Y.M."/>
            <person name="Park S.I."/>
            <person name="Yang J.H."/>
            <person name="West J.A."/>
            <person name="Bhattacharya D."/>
            <person name="Yoon H.S."/>
        </authorList>
    </citation>
    <scope>NUCLEOTIDE SEQUENCE [LARGE SCALE GENOMIC DNA]</scope>
    <source>
        <strain evidence="4 5">CCMP1338</strain>
        <tissue evidence="4">Whole cell</tissue>
    </source>
</reference>
<evidence type="ECO:0000256" key="2">
    <source>
        <dbReference type="ARBA" id="ARBA00023002"/>
    </source>
</evidence>
<comment type="similarity">
    <text evidence="1 3">Belongs to the short-chain dehydrogenases/reductases (SDR) family.</text>
</comment>
<comment type="caution">
    <text evidence="4">The sequence shown here is derived from an EMBL/GenBank/DDBJ whole genome shotgun (WGS) entry which is preliminary data.</text>
</comment>
<gene>
    <name evidence="4" type="ORF">NDN08_006834</name>
</gene>
<dbReference type="AlphaFoldDB" id="A0AAV8UJ06"/>
<proteinExistence type="inferred from homology"/>
<organism evidence="4 5">
    <name type="scientific">Rhodosorus marinus</name>
    <dbReference type="NCBI Taxonomy" id="101924"/>
    <lineage>
        <taxon>Eukaryota</taxon>
        <taxon>Rhodophyta</taxon>
        <taxon>Stylonematophyceae</taxon>
        <taxon>Stylonematales</taxon>
        <taxon>Stylonemataceae</taxon>
        <taxon>Rhodosorus</taxon>
    </lineage>
</organism>
<evidence type="ECO:0000256" key="3">
    <source>
        <dbReference type="RuleBase" id="RU000363"/>
    </source>
</evidence>
<evidence type="ECO:0000256" key="1">
    <source>
        <dbReference type="ARBA" id="ARBA00006484"/>
    </source>
</evidence>
<dbReference type="InterPro" id="IPR020904">
    <property type="entry name" value="Sc_DH/Rdtase_CS"/>
</dbReference>
<dbReference type="Gene3D" id="3.40.50.720">
    <property type="entry name" value="NAD(P)-binding Rossmann-like Domain"/>
    <property type="match status" value="1"/>
</dbReference>
<name>A0AAV8UJ06_9RHOD</name>
<dbReference type="PRINTS" id="PR00081">
    <property type="entry name" value="GDHRDH"/>
</dbReference>
<dbReference type="GO" id="GO:0016616">
    <property type="term" value="F:oxidoreductase activity, acting on the CH-OH group of donors, NAD or NADP as acceptor"/>
    <property type="evidence" value="ECO:0007669"/>
    <property type="project" value="TreeGrafter"/>
</dbReference>
<protein>
    <recommendedName>
        <fullName evidence="6">15-hydroxyprostaglandin dehydrogenase [NAD(+)]</fullName>
    </recommendedName>
</protein>
<dbReference type="InterPro" id="IPR002347">
    <property type="entry name" value="SDR_fam"/>
</dbReference>